<evidence type="ECO:0000256" key="1">
    <source>
        <dbReference type="SAM" id="MobiDB-lite"/>
    </source>
</evidence>
<comment type="caution">
    <text evidence="2">The sequence shown here is derived from an EMBL/GenBank/DDBJ whole genome shotgun (WGS) entry which is preliminary data.</text>
</comment>
<dbReference type="EMBL" id="JBJJXI010000136">
    <property type="protein sequence ID" value="KAL3387830.1"/>
    <property type="molecule type" value="Genomic_DNA"/>
</dbReference>
<sequence>MCNSAAAAKGSGRDAERESLTATRRRVSNLAQFYWRSGLVGRRPPHATELRKYSTCRAPKSARLPASAENPFHRFVTFCLIVNLSTFFMSVRIAERRAVAASKFILSRLADQRTTSFTQFSFNDE</sequence>
<evidence type="ECO:0000313" key="3">
    <source>
        <dbReference type="Proteomes" id="UP001627154"/>
    </source>
</evidence>
<accession>A0ABD2W432</accession>
<dbReference type="AlphaFoldDB" id="A0ABD2W432"/>
<organism evidence="2 3">
    <name type="scientific">Trichogramma kaykai</name>
    <dbReference type="NCBI Taxonomy" id="54128"/>
    <lineage>
        <taxon>Eukaryota</taxon>
        <taxon>Metazoa</taxon>
        <taxon>Ecdysozoa</taxon>
        <taxon>Arthropoda</taxon>
        <taxon>Hexapoda</taxon>
        <taxon>Insecta</taxon>
        <taxon>Pterygota</taxon>
        <taxon>Neoptera</taxon>
        <taxon>Endopterygota</taxon>
        <taxon>Hymenoptera</taxon>
        <taxon>Apocrita</taxon>
        <taxon>Proctotrupomorpha</taxon>
        <taxon>Chalcidoidea</taxon>
        <taxon>Trichogrammatidae</taxon>
        <taxon>Trichogramma</taxon>
    </lineage>
</organism>
<gene>
    <name evidence="2" type="ORF">TKK_016923</name>
</gene>
<evidence type="ECO:0000313" key="2">
    <source>
        <dbReference type="EMBL" id="KAL3387830.1"/>
    </source>
</evidence>
<protein>
    <submittedName>
        <fullName evidence="2">Uncharacterized protein</fullName>
    </submittedName>
</protein>
<proteinExistence type="predicted"/>
<feature type="region of interest" description="Disordered" evidence="1">
    <location>
        <begin position="1"/>
        <end position="21"/>
    </location>
</feature>
<dbReference type="Proteomes" id="UP001627154">
    <property type="component" value="Unassembled WGS sequence"/>
</dbReference>
<keyword evidence="3" id="KW-1185">Reference proteome</keyword>
<name>A0ABD2W432_9HYME</name>
<reference evidence="2 3" key="1">
    <citation type="journal article" date="2024" name="bioRxiv">
        <title>A reference genome for Trichogramma kaykai: A tiny desert-dwelling parasitoid wasp with competing sex-ratio distorters.</title>
        <authorList>
            <person name="Culotta J."/>
            <person name="Lindsey A.R."/>
        </authorList>
    </citation>
    <scope>NUCLEOTIDE SEQUENCE [LARGE SCALE GENOMIC DNA]</scope>
    <source>
        <strain evidence="2 3">KSX58</strain>
    </source>
</reference>